<keyword evidence="3" id="KW-1185">Reference proteome</keyword>
<dbReference type="Gene3D" id="3.40.50.720">
    <property type="entry name" value="NAD(P)-binding Rossmann-like Domain"/>
    <property type="match status" value="1"/>
</dbReference>
<organism evidence="2 3">
    <name type="scientific">Crateriforma conspicua</name>
    <dbReference type="NCBI Taxonomy" id="2527996"/>
    <lineage>
        <taxon>Bacteria</taxon>
        <taxon>Pseudomonadati</taxon>
        <taxon>Planctomycetota</taxon>
        <taxon>Planctomycetia</taxon>
        <taxon>Planctomycetales</taxon>
        <taxon>Planctomycetaceae</taxon>
        <taxon>Crateriforma</taxon>
    </lineage>
</organism>
<dbReference type="PANTHER" id="PTHR43245">
    <property type="entry name" value="BIFUNCTIONAL POLYMYXIN RESISTANCE PROTEIN ARNA"/>
    <property type="match status" value="1"/>
</dbReference>
<evidence type="ECO:0000313" key="2">
    <source>
        <dbReference type="EMBL" id="TWT72528.1"/>
    </source>
</evidence>
<dbReference type="RefSeq" id="WP_146440369.1">
    <property type="nucleotide sequence ID" value="NZ_SJPL01000001.1"/>
</dbReference>
<dbReference type="InterPro" id="IPR050177">
    <property type="entry name" value="Lipid_A_modif_metabolic_enz"/>
</dbReference>
<dbReference type="InterPro" id="IPR036291">
    <property type="entry name" value="NAD(P)-bd_dom_sf"/>
</dbReference>
<dbReference type="OrthoDB" id="258549at2"/>
<dbReference type="Pfam" id="PF01370">
    <property type="entry name" value="Epimerase"/>
    <property type="match status" value="1"/>
</dbReference>
<comment type="caution">
    <text evidence="2">The sequence shown here is derived from an EMBL/GenBank/DDBJ whole genome shotgun (WGS) entry which is preliminary data.</text>
</comment>
<name>A0A5C5YC68_9PLAN</name>
<dbReference type="SUPFAM" id="SSF51735">
    <property type="entry name" value="NAD(P)-binding Rossmann-fold domains"/>
    <property type="match status" value="1"/>
</dbReference>
<evidence type="ECO:0000313" key="3">
    <source>
        <dbReference type="Proteomes" id="UP000317238"/>
    </source>
</evidence>
<keyword evidence="2" id="KW-0413">Isomerase</keyword>
<sequence length="284" mass="31486">MHLFVTGATGFVGSHFVQQAVIRGHQVTGVRRSPDRRCRIELPQQPRWLDRCLSELTPEDFTDVDVVVHLAAHSTNPPYDTLQRCLHWNVIVSLDALSKAVTAGVDRFVVTGSCFEYGRSGERYEHIPVDAPLEPTATYPTSKAAASVALRSFAATTKTRVSVYRLFQVYGEGEAEGRLWPSLRKAALEGEDFPMTKGEQIRDFIAVQDVAKRLLDACESGATESGVASYHNLGSGHPQSILEFSRHWWKHWGATGKLIPGAIAYRENEVMRYVGCVDQPKTGS</sequence>
<dbReference type="EMBL" id="SJPL01000001">
    <property type="protein sequence ID" value="TWT72528.1"/>
    <property type="molecule type" value="Genomic_DNA"/>
</dbReference>
<protein>
    <submittedName>
        <fullName evidence="2">UDP-glucose 4-epimerase</fullName>
        <ecNumber evidence="2">5.1.3.2</ecNumber>
    </submittedName>
</protein>
<gene>
    <name evidence="2" type="primary">galE_2</name>
    <name evidence="2" type="ORF">Pan14r_48480</name>
</gene>
<proteinExistence type="predicted"/>
<dbReference type="AlphaFoldDB" id="A0A5C5YC68"/>
<dbReference type="Gene3D" id="3.90.25.10">
    <property type="entry name" value="UDP-galactose 4-epimerase, domain 1"/>
    <property type="match status" value="1"/>
</dbReference>
<dbReference type="GO" id="GO:0003978">
    <property type="term" value="F:UDP-glucose 4-epimerase activity"/>
    <property type="evidence" value="ECO:0007669"/>
    <property type="project" value="UniProtKB-EC"/>
</dbReference>
<dbReference type="Proteomes" id="UP000317238">
    <property type="component" value="Unassembled WGS sequence"/>
</dbReference>
<dbReference type="EC" id="5.1.3.2" evidence="2"/>
<reference evidence="2 3" key="1">
    <citation type="submission" date="2019-02" db="EMBL/GenBank/DDBJ databases">
        <title>Deep-cultivation of Planctomycetes and their phenomic and genomic characterization uncovers novel biology.</title>
        <authorList>
            <person name="Wiegand S."/>
            <person name="Jogler M."/>
            <person name="Boedeker C."/>
            <person name="Pinto D."/>
            <person name="Vollmers J."/>
            <person name="Rivas-Marin E."/>
            <person name="Kohn T."/>
            <person name="Peeters S.H."/>
            <person name="Heuer A."/>
            <person name="Rast P."/>
            <person name="Oberbeckmann S."/>
            <person name="Bunk B."/>
            <person name="Jeske O."/>
            <person name="Meyerdierks A."/>
            <person name="Storesund J.E."/>
            <person name="Kallscheuer N."/>
            <person name="Luecker S."/>
            <person name="Lage O.M."/>
            <person name="Pohl T."/>
            <person name="Merkel B.J."/>
            <person name="Hornburger P."/>
            <person name="Mueller R.-W."/>
            <person name="Bruemmer F."/>
            <person name="Labrenz M."/>
            <person name="Spormann A.M."/>
            <person name="Op Den Camp H."/>
            <person name="Overmann J."/>
            <person name="Amann R."/>
            <person name="Jetten M.S.M."/>
            <person name="Mascher T."/>
            <person name="Medema M.H."/>
            <person name="Devos D.P."/>
            <person name="Kaster A.-K."/>
            <person name="Ovreas L."/>
            <person name="Rohde M."/>
            <person name="Galperin M.Y."/>
            <person name="Jogler C."/>
        </authorList>
    </citation>
    <scope>NUCLEOTIDE SEQUENCE [LARGE SCALE GENOMIC DNA]</scope>
    <source>
        <strain evidence="2 3">Pan14r</strain>
    </source>
</reference>
<accession>A0A5C5YC68</accession>
<evidence type="ECO:0000259" key="1">
    <source>
        <dbReference type="Pfam" id="PF01370"/>
    </source>
</evidence>
<feature type="domain" description="NAD-dependent epimerase/dehydratase" evidence="1">
    <location>
        <begin position="4"/>
        <end position="220"/>
    </location>
</feature>
<dbReference type="InterPro" id="IPR001509">
    <property type="entry name" value="Epimerase_deHydtase"/>
</dbReference>